<dbReference type="InterPro" id="IPR018394">
    <property type="entry name" value="DNA_photolyase_1_CS_C"/>
</dbReference>
<evidence type="ECO:0000256" key="3">
    <source>
        <dbReference type="ARBA" id="ARBA00022991"/>
    </source>
</evidence>
<dbReference type="PRINTS" id="PR00147">
    <property type="entry name" value="DNAPHOTLYASE"/>
</dbReference>
<dbReference type="SUPFAM" id="SSF52425">
    <property type="entry name" value="Cryptochrome/photolyase, N-terminal domain"/>
    <property type="match status" value="1"/>
</dbReference>
<dbReference type="PANTHER" id="PTHR11455:SF9">
    <property type="entry name" value="CRYPTOCHROME CIRCADIAN CLOCK 5 ISOFORM X1"/>
    <property type="match status" value="1"/>
</dbReference>
<reference evidence="8 9" key="1">
    <citation type="submission" date="2012-05" db="EMBL/GenBank/DDBJ databases">
        <authorList>
            <person name="Weinstock G."/>
            <person name="Sodergren E."/>
            <person name="Lobos E.A."/>
            <person name="Fulton L."/>
            <person name="Fulton R."/>
            <person name="Courtney L."/>
            <person name="Fronick C."/>
            <person name="O'Laughlin M."/>
            <person name="Godfrey J."/>
            <person name="Wilson R.M."/>
            <person name="Miner T."/>
            <person name="Farmer C."/>
            <person name="Delehaunty K."/>
            <person name="Cordes M."/>
            <person name="Minx P."/>
            <person name="Tomlinson C."/>
            <person name="Chen J."/>
            <person name="Wollam A."/>
            <person name="Pepin K.H."/>
            <person name="Bhonagiri V."/>
            <person name="Zhang X."/>
            <person name="Suruliraj S."/>
            <person name="Warren W."/>
            <person name="Mitreva M."/>
            <person name="Mardis E.R."/>
            <person name="Wilson R.K."/>
        </authorList>
    </citation>
    <scope>NUCLEOTIDE SEQUENCE [LARGE SCALE GENOMIC DNA]</scope>
    <source>
        <strain evidence="8 9">F0235</strain>
    </source>
</reference>
<dbReference type="GO" id="GO:0006139">
    <property type="term" value="P:nucleobase-containing compound metabolic process"/>
    <property type="evidence" value="ECO:0007669"/>
    <property type="project" value="UniProtKB-ARBA"/>
</dbReference>
<gene>
    <name evidence="8" type="ORF">HMPREF9997_00575</name>
</gene>
<keyword evidence="3 6" id="KW-0157">Chromophore</keyword>
<evidence type="ECO:0000313" key="9">
    <source>
        <dbReference type="Proteomes" id="UP000010445"/>
    </source>
</evidence>
<keyword evidence="8" id="KW-0456">Lyase</keyword>
<sequence length="446" mass="50310">MRSSPTIVWFRDDLRLADNRALHWAAERGPVVGLFIHETVGRPLGAAAAWWQRRSLNELRERLPAPLIERRGDPRVIVPQLAHELGAAVTWNRRYHLTEVDAEIKSAVGATTHPGYLLTEPWKITTKSGSPYKVFSPFYRAAHAFLVDDPPSPLPVPEVTAANVEPETLPAPDESEWASTLGRYNCPGEIGGVDKLHSFDVDHYDNNNLGAPSTSGLSPHLRFGEVSPATVWAEVRNSTENAEQFLRQLIWRDFAWHRFYHLPNMATVNVREAFNRFPWEWTPRAKPSSTPRAFAHVEMDVEAQHIGELAAWQSGRTGVPLVDAGMRELWATGSMHNRARMVVGSWLTKNLGIHWRHGEEWFWDTLVDADAASNPFNWQWVAGSGDDAAPYFRVFNPLTQQKKFDASGTYIARWVPEALTPLYPEPMVDIAESRKTALAAYKDISD</sequence>
<dbReference type="Pfam" id="PF00875">
    <property type="entry name" value="DNA_photolyase"/>
    <property type="match status" value="1"/>
</dbReference>
<dbReference type="Proteomes" id="UP000010445">
    <property type="component" value="Unassembled WGS sequence"/>
</dbReference>
<feature type="binding site" evidence="4">
    <location>
        <begin position="214"/>
        <end position="218"/>
    </location>
    <ligand>
        <name>FAD</name>
        <dbReference type="ChEBI" id="CHEBI:57692"/>
    </ligand>
</feature>
<dbReference type="SUPFAM" id="SSF48173">
    <property type="entry name" value="Cryptochrome/photolyase FAD-binding domain"/>
    <property type="match status" value="1"/>
</dbReference>
<feature type="domain" description="Photolyase/cryptochrome alpha/beta" evidence="7">
    <location>
        <begin position="4"/>
        <end position="118"/>
    </location>
</feature>
<dbReference type="InterPro" id="IPR014729">
    <property type="entry name" value="Rossmann-like_a/b/a_fold"/>
</dbReference>
<dbReference type="PANTHER" id="PTHR11455">
    <property type="entry name" value="CRYPTOCHROME"/>
    <property type="match status" value="1"/>
</dbReference>
<dbReference type="EMBL" id="AMEM01000011">
    <property type="protein sequence ID" value="EKX91505.1"/>
    <property type="molecule type" value="Genomic_DNA"/>
</dbReference>
<dbReference type="Gene3D" id="1.25.40.80">
    <property type="match status" value="1"/>
</dbReference>
<dbReference type="OrthoDB" id="9772484at2"/>
<dbReference type="InterPro" id="IPR002081">
    <property type="entry name" value="Cryptochrome/DNA_photolyase_1"/>
</dbReference>
<evidence type="ECO:0000313" key="8">
    <source>
        <dbReference type="EMBL" id="EKX91505.1"/>
    </source>
</evidence>
<dbReference type="AlphaFoldDB" id="L1MKD5"/>
<dbReference type="GO" id="GO:0071949">
    <property type="term" value="F:FAD binding"/>
    <property type="evidence" value="ECO:0007669"/>
    <property type="project" value="TreeGrafter"/>
</dbReference>
<dbReference type="Gene3D" id="3.40.50.620">
    <property type="entry name" value="HUPs"/>
    <property type="match status" value="1"/>
</dbReference>
<dbReference type="InterPro" id="IPR006050">
    <property type="entry name" value="DNA_photolyase_N"/>
</dbReference>
<feature type="binding site" evidence="4">
    <location>
        <begin position="368"/>
        <end position="370"/>
    </location>
    <ligand>
        <name>FAD</name>
        <dbReference type="ChEBI" id="CHEBI:57692"/>
    </ligand>
</feature>
<keyword evidence="2 4" id="KW-0274">FAD</keyword>
<feature type="binding site" evidence="4">
    <location>
        <position position="204"/>
    </location>
    <ligand>
        <name>FAD</name>
        <dbReference type="ChEBI" id="CHEBI:57692"/>
    </ligand>
</feature>
<dbReference type="GO" id="GO:0006950">
    <property type="term" value="P:response to stress"/>
    <property type="evidence" value="ECO:0007669"/>
    <property type="project" value="UniProtKB-ARBA"/>
</dbReference>
<evidence type="ECO:0000256" key="4">
    <source>
        <dbReference type="PIRSR" id="PIRSR602081-1"/>
    </source>
</evidence>
<dbReference type="eggNOG" id="COG0415">
    <property type="taxonomic scope" value="Bacteria"/>
</dbReference>
<evidence type="ECO:0000256" key="1">
    <source>
        <dbReference type="ARBA" id="ARBA00022630"/>
    </source>
</evidence>
<keyword evidence="9" id="KW-1185">Reference proteome</keyword>
<dbReference type="InterPro" id="IPR036134">
    <property type="entry name" value="Crypto/Photolyase_FAD-like_sf"/>
</dbReference>
<feature type="binding site" evidence="4">
    <location>
        <position position="245"/>
    </location>
    <ligand>
        <name>FAD</name>
        <dbReference type="ChEBI" id="CHEBI:57692"/>
    </ligand>
</feature>
<protein>
    <submittedName>
        <fullName evidence="8">FAD binding domain of DNA photolyase</fullName>
    </submittedName>
</protein>
<dbReference type="PROSITE" id="PS51645">
    <property type="entry name" value="PHR_CRY_ALPHA_BETA"/>
    <property type="match status" value="1"/>
</dbReference>
<feature type="site" description="Electron transfer via tryptophanyl radical" evidence="5">
    <location>
        <position position="355"/>
    </location>
</feature>
<evidence type="ECO:0000256" key="6">
    <source>
        <dbReference type="RuleBase" id="RU004182"/>
    </source>
</evidence>
<evidence type="ECO:0000256" key="2">
    <source>
        <dbReference type="ARBA" id="ARBA00022827"/>
    </source>
</evidence>
<organism evidence="8 9">
    <name type="scientific">Corynebacterium durum F0235</name>
    <dbReference type="NCBI Taxonomy" id="1035195"/>
    <lineage>
        <taxon>Bacteria</taxon>
        <taxon>Bacillati</taxon>
        <taxon>Actinomycetota</taxon>
        <taxon>Actinomycetes</taxon>
        <taxon>Mycobacteriales</taxon>
        <taxon>Corynebacteriaceae</taxon>
        <taxon>Corynebacterium</taxon>
    </lineage>
</organism>
<dbReference type="GO" id="GO:0003904">
    <property type="term" value="F:deoxyribodipyrimidine photo-lyase activity"/>
    <property type="evidence" value="ECO:0007669"/>
    <property type="project" value="TreeGrafter"/>
</dbReference>
<comment type="caution">
    <text evidence="8">The sequence shown here is derived from an EMBL/GenBank/DDBJ whole genome shotgun (WGS) entry which is preliminary data.</text>
</comment>
<accession>L1MKD5</accession>
<dbReference type="GO" id="GO:0009416">
    <property type="term" value="P:response to light stimulus"/>
    <property type="evidence" value="ECO:0007669"/>
    <property type="project" value="TreeGrafter"/>
</dbReference>
<proteinExistence type="inferred from homology"/>
<comment type="cofactor">
    <cofactor evidence="4">
        <name>FAD</name>
        <dbReference type="ChEBI" id="CHEBI:57692"/>
    </cofactor>
    <text evidence="4">Binds 1 FAD per subunit.</text>
</comment>
<dbReference type="Gene3D" id="1.10.579.10">
    <property type="entry name" value="DNA Cyclobutane Dipyrimidine Photolyase, subunit A, domain 3"/>
    <property type="match status" value="1"/>
</dbReference>
<evidence type="ECO:0000259" key="7">
    <source>
        <dbReference type="PROSITE" id="PS51645"/>
    </source>
</evidence>
<feature type="site" description="Electron transfer via tryptophanyl radical" evidence="5">
    <location>
        <position position="279"/>
    </location>
</feature>
<dbReference type="HOGENOM" id="CLU_010348_2_2_11"/>
<feature type="site" description="Electron transfer via tryptophanyl radical" evidence="5">
    <location>
        <position position="378"/>
    </location>
</feature>
<comment type="similarity">
    <text evidence="6">Belongs to the DNA photolyase family.</text>
</comment>
<dbReference type="RefSeq" id="WP_006062825.1">
    <property type="nucleotide sequence ID" value="NZ_KB290827.1"/>
</dbReference>
<keyword evidence="1 4" id="KW-0285">Flavoprotein</keyword>
<dbReference type="Pfam" id="PF03441">
    <property type="entry name" value="FAD_binding_7"/>
    <property type="match status" value="1"/>
</dbReference>
<dbReference type="PATRIC" id="fig|1035195.3.peg.515"/>
<dbReference type="STRING" id="1035195.HMPREF9997_00575"/>
<dbReference type="PROSITE" id="PS00394">
    <property type="entry name" value="DNA_PHOTOLYASES_1_1"/>
    <property type="match status" value="1"/>
</dbReference>
<evidence type="ECO:0000256" key="5">
    <source>
        <dbReference type="PIRSR" id="PIRSR602081-2"/>
    </source>
</evidence>
<dbReference type="InterPro" id="IPR036155">
    <property type="entry name" value="Crypto/Photolyase_N_sf"/>
</dbReference>
<dbReference type="GO" id="GO:0003677">
    <property type="term" value="F:DNA binding"/>
    <property type="evidence" value="ECO:0007669"/>
    <property type="project" value="TreeGrafter"/>
</dbReference>
<dbReference type="InterPro" id="IPR005101">
    <property type="entry name" value="Cryptochr/Photolyase_FAD-bd"/>
</dbReference>
<name>L1MKD5_9CORY</name>